<organism evidence="7 8">
    <name type="scientific">Denticeps clupeoides</name>
    <name type="common">denticle herring</name>
    <dbReference type="NCBI Taxonomy" id="299321"/>
    <lineage>
        <taxon>Eukaryota</taxon>
        <taxon>Metazoa</taxon>
        <taxon>Chordata</taxon>
        <taxon>Craniata</taxon>
        <taxon>Vertebrata</taxon>
        <taxon>Euteleostomi</taxon>
        <taxon>Actinopterygii</taxon>
        <taxon>Neopterygii</taxon>
        <taxon>Teleostei</taxon>
        <taxon>Clupei</taxon>
        <taxon>Clupeiformes</taxon>
        <taxon>Denticipitoidei</taxon>
        <taxon>Denticipitidae</taxon>
        <taxon>Denticeps</taxon>
    </lineage>
</organism>
<keyword evidence="1" id="KW-0677">Repeat</keyword>
<evidence type="ECO:0000256" key="2">
    <source>
        <dbReference type="ARBA" id="ARBA00023043"/>
    </source>
</evidence>
<dbReference type="SUPFAM" id="SSF48403">
    <property type="entry name" value="Ankyrin repeat"/>
    <property type="match status" value="1"/>
</dbReference>
<evidence type="ECO:0000256" key="1">
    <source>
        <dbReference type="ARBA" id="ARBA00022737"/>
    </source>
</evidence>
<dbReference type="PROSITE" id="PS50297">
    <property type="entry name" value="ANK_REP_REGION"/>
    <property type="match status" value="1"/>
</dbReference>
<feature type="compositionally biased region" description="Basic and acidic residues" evidence="5">
    <location>
        <begin position="159"/>
        <end position="170"/>
    </location>
</feature>
<dbReference type="InterPro" id="IPR002110">
    <property type="entry name" value="Ankyrin_rpt"/>
</dbReference>
<dbReference type="PANTHER" id="PTHR14491">
    <property type="entry name" value="SOSONDOWAH, ISOFORM G"/>
    <property type="match status" value="1"/>
</dbReference>
<keyword evidence="8" id="KW-1185">Reference proteome</keyword>
<dbReference type="PANTHER" id="PTHR14491:SF3">
    <property type="entry name" value="ANKYRIN REPEAT DOMAIN-CONTAINING PROTEIN SOWAHB"/>
    <property type="match status" value="1"/>
</dbReference>
<feature type="compositionally biased region" description="Polar residues" evidence="5">
    <location>
        <begin position="192"/>
        <end position="202"/>
    </location>
</feature>
<feature type="region of interest" description="Disordered" evidence="5">
    <location>
        <begin position="75"/>
        <end position="237"/>
    </location>
</feature>
<dbReference type="InterPro" id="IPR036770">
    <property type="entry name" value="Ankyrin_rpt-contain_sf"/>
</dbReference>
<evidence type="ECO:0000313" key="8">
    <source>
        <dbReference type="Proteomes" id="UP000694580"/>
    </source>
</evidence>
<dbReference type="AlphaFoldDB" id="A0AAY4EQ45"/>
<evidence type="ECO:0000313" key="7">
    <source>
        <dbReference type="Ensembl" id="ENSDCDP00010059777.1"/>
    </source>
</evidence>
<dbReference type="Ensembl" id="ENSDCDT00010070507.1">
    <property type="protein sequence ID" value="ENSDCDP00010059777.1"/>
    <property type="gene ID" value="ENSDCDG00010033352.1"/>
</dbReference>
<gene>
    <name evidence="7" type="primary">sowahb</name>
</gene>
<feature type="compositionally biased region" description="Basic and acidic residues" evidence="5">
    <location>
        <begin position="81"/>
        <end position="93"/>
    </location>
</feature>
<dbReference type="SMART" id="SM00248">
    <property type="entry name" value="ANK"/>
    <property type="match status" value="2"/>
</dbReference>
<reference evidence="7 8" key="1">
    <citation type="submission" date="2020-06" db="EMBL/GenBank/DDBJ databases">
        <authorList>
            <consortium name="Wellcome Sanger Institute Data Sharing"/>
        </authorList>
    </citation>
    <scope>NUCLEOTIDE SEQUENCE [LARGE SCALE GENOMIC DNA]</scope>
</reference>
<dbReference type="PROSITE" id="PS50088">
    <property type="entry name" value="ANK_REPEAT"/>
    <property type="match status" value="1"/>
</dbReference>
<dbReference type="Proteomes" id="UP000694580">
    <property type="component" value="Chromosome 3"/>
</dbReference>
<proteinExistence type="inferred from homology"/>
<accession>A0AAY4EQ45</accession>
<feature type="compositionally biased region" description="Low complexity" evidence="5">
    <location>
        <begin position="216"/>
        <end position="229"/>
    </location>
</feature>
<protein>
    <recommendedName>
        <fullName evidence="6">SOWAHA-C winged helix-turn-helix domain-containing protein</fullName>
    </recommendedName>
</protein>
<evidence type="ECO:0000256" key="3">
    <source>
        <dbReference type="ARBA" id="ARBA00038122"/>
    </source>
</evidence>
<feature type="domain" description="SOWAHA-C winged helix-turn-helix" evidence="6">
    <location>
        <begin position="5"/>
        <end position="76"/>
    </location>
</feature>
<evidence type="ECO:0000259" key="6">
    <source>
        <dbReference type="Pfam" id="PF25877"/>
    </source>
</evidence>
<keyword evidence="2 4" id="KW-0040">ANK repeat</keyword>
<dbReference type="Pfam" id="PF25877">
    <property type="entry name" value="WHD_SOWAH"/>
    <property type="match status" value="1"/>
</dbReference>
<comment type="similarity">
    <text evidence="3">Belongs to the SOWAH family.</text>
</comment>
<sequence length="425" mass="46102">MAAGFSQDSVLGFLLRSGGAVRNSELLAHFRPYLREHENREHNRELFKKFVNAVAVVKHQEGTPYILLKKRYSADAGRPPVRHEEGHKPREAPNPDPKASSHATDRTDRNGGTCVARQPAVDSTETKRQSFEEAGNKRPGLPSDLEHNGVEAGRTGAARRPDHAAREVRSSEAAAAPPQAGPRCRGSGEGRISSSLSATYRVSTPPRLHGSRDGVSLSEASSTQSLSEQRSPAVPLPPREHEWLVKAASADWPDVYSLFREDNSLLNKKDFISGYTIVHWIAKHGDHRVLNTLSYGVAKAGMKLDVDARSVGGYTPLHLAAIHGHKKVISLLVHKFQADVALRDASGRKAWQYLSKDASGDVVQLLRAPQSKAAAAGPVPPSYDVTLLVPRPATGPAAVKRHSSLAALFKHKSLARVTAHSEFAV</sequence>
<dbReference type="InterPro" id="IPR058889">
    <property type="entry name" value="WHD_SOWAHA-C"/>
</dbReference>
<evidence type="ECO:0000256" key="4">
    <source>
        <dbReference type="PROSITE-ProRule" id="PRU00023"/>
    </source>
</evidence>
<dbReference type="Gene3D" id="1.25.40.20">
    <property type="entry name" value="Ankyrin repeat-containing domain"/>
    <property type="match status" value="1"/>
</dbReference>
<dbReference type="Pfam" id="PF12796">
    <property type="entry name" value="Ank_2"/>
    <property type="match status" value="1"/>
</dbReference>
<dbReference type="GeneTree" id="ENSGT00950000183003"/>
<evidence type="ECO:0000256" key="5">
    <source>
        <dbReference type="SAM" id="MobiDB-lite"/>
    </source>
</evidence>
<reference evidence="7" key="3">
    <citation type="submission" date="2025-09" db="UniProtKB">
        <authorList>
            <consortium name="Ensembl"/>
        </authorList>
    </citation>
    <scope>IDENTIFICATION</scope>
</reference>
<reference evidence="7" key="2">
    <citation type="submission" date="2025-08" db="UniProtKB">
        <authorList>
            <consortium name="Ensembl"/>
        </authorList>
    </citation>
    <scope>IDENTIFICATION</scope>
</reference>
<name>A0AAY4EQ45_9TELE</name>
<feature type="repeat" description="ANK" evidence="4">
    <location>
        <begin position="312"/>
        <end position="345"/>
    </location>
</feature>
<feature type="compositionally biased region" description="Basic and acidic residues" evidence="5">
    <location>
        <begin position="124"/>
        <end position="136"/>
    </location>
</feature>